<dbReference type="EMBL" id="CM004475">
    <property type="protein sequence ID" value="OCT78075.1"/>
    <property type="molecule type" value="Genomic_DNA"/>
</dbReference>
<accession>A0A974CSW3</accession>
<gene>
    <name evidence="2" type="ORF">XELAEV_18029174mg</name>
</gene>
<feature type="region of interest" description="Disordered" evidence="1">
    <location>
        <begin position="107"/>
        <end position="130"/>
    </location>
</feature>
<evidence type="ECO:0000256" key="1">
    <source>
        <dbReference type="SAM" id="MobiDB-lite"/>
    </source>
</evidence>
<feature type="compositionally biased region" description="Low complexity" evidence="1">
    <location>
        <begin position="12"/>
        <end position="23"/>
    </location>
</feature>
<protein>
    <submittedName>
        <fullName evidence="2">Uncharacterized protein</fullName>
    </submittedName>
</protein>
<feature type="region of interest" description="Disordered" evidence="1">
    <location>
        <begin position="1"/>
        <end position="23"/>
    </location>
</feature>
<feature type="compositionally biased region" description="Polar residues" evidence="1">
    <location>
        <begin position="1"/>
        <end position="11"/>
    </location>
</feature>
<name>A0A974CSW3_XENLA</name>
<dbReference type="AlphaFoldDB" id="A0A974CSW3"/>
<sequence length="350" mass="38293">MSQKKTSPLVTSSQVSGSSQHSSVTNAAAIARAEAAKARAAFAEREMEAKCLPLKSTSPCCGPEPAVFHTLRIRLPVRDSLNSATSRPIPVLKSITSENEGLCATFQPPEVQTGNRKCRPETGSADPHQSAAIHVRTVISECTPPDPYPPTSCDTLQLREDTCTATRPATDTGSQKCRPHVRHHLYLKAPATASASINRIVWGIHSRSYFTHPSTAIPGSRHTLEALSSWTRTRPPYPSDPTTTLCTHTTQFSLWTRTQPPSISDTTATLVGECAHIDHTHFGDIQLREGRERNTDTLDVNQKCAPNHNLPRNKARTSYRCLTFNLTGAYLPRRSPCGPEPVRLHLNAGR</sequence>
<reference evidence="3" key="1">
    <citation type="journal article" date="2016" name="Nature">
        <title>Genome evolution in the allotetraploid frog Xenopus laevis.</title>
        <authorList>
            <person name="Session A.M."/>
            <person name="Uno Y."/>
            <person name="Kwon T."/>
            <person name="Chapman J.A."/>
            <person name="Toyoda A."/>
            <person name="Takahashi S."/>
            <person name="Fukui A."/>
            <person name="Hikosaka A."/>
            <person name="Suzuki A."/>
            <person name="Kondo M."/>
            <person name="van Heeringen S.J."/>
            <person name="Quigley I."/>
            <person name="Heinz S."/>
            <person name="Ogino H."/>
            <person name="Ochi H."/>
            <person name="Hellsten U."/>
            <person name="Lyons J.B."/>
            <person name="Simakov O."/>
            <person name="Putnam N."/>
            <person name="Stites J."/>
            <person name="Kuroki Y."/>
            <person name="Tanaka T."/>
            <person name="Michiue T."/>
            <person name="Watanabe M."/>
            <person name="Bogdanovic O."/>
            <person name="Lister R."/>
            <person name="Georgiou G."/>
            <person name="Paranjpe S.S."/>
            <person name="van Kruijsbergen I."/>
            <person name="Shu S."/>
            <person name="Carlson J."/>
            <person name="Kinoshita T."/>
            <person name="Ohta Y."/>
            <person name="Mawaribuchi S."/>
            <person name="Jenkins J."/>
            <person name="Grimwood J."/>
            <person name="Schmutz J."/>
            <person name="Mitros T."/>
            <person name="Mozaffari S.V."/>
            <person name="Suzuki Y."/>
            <person name="Haramoto Y."/>
            <person name="Yamamoto T.S."/>
            <person name="Takagi C."/>
            <person name="Heald R."/>
            <person name="Miller K."/>
            <person name="Haudenschild C."/>
            <person name="Kitzman J."/>
            <person name="Nakayama T."/>
            <person name="Izutsu Y."/>
            <person name="Robert J."/>
            <person name="Fortriede J."/>
            <person name="Burns K."/>
            <person name="Lotay V."/>
            <person name="Karimi K."/>
            <person name="Yasuoka Y."/>
            <person name="Dichmann D.S."/>
            <person name="Flajnik M.F."/>
            <person name="Houston D.W."/>
            <person name="Shendure J."/>
            <person name="DuPasquier L."/>
            <person name="Vize P.D."/>
            <person name="Zorn A.M."/>
            <person name="Ito M."/>
            <person name="Marcotte E.M."/>
            <person name="Wallingford J.B."/>
            <person name="Ito Y."/>
            <person name="Asashima M."/>
            <person name="Ueno N."/>
            <person name="Matsuda Y."/>
            <person name="Veenstra G.J."/>
            <person name="Fujiyama A."/>
            <person name="Harland R.M."/>
            <person name="Taira M."/>
            <person name="Rokhsar D.S."/>
        </authorList>
    </citation>
    <scope>NUCLEOTIDE SEQUENCE [LARGE SCALE GENOMIC DNA]</scope>
    <source>
        <strain evidence="3">J</strain>
    </source>
</reference>
<organism evidence="2 3">
    <name type="scientific">Xenopus laevis</name>
    <name type="common">African clawed frog</name>
    <dbReference type="NCBI Taxonomy" id="8355"/>
    <lineage>
        <taxon>Eukaryota</taxon>
        <taxon>Metazoa</taxon>
        <taxon>Chordata</taxon>
        <taxon>Craniata</taxon>
        <taxon>Vertebrata</taxon>
        <taxon>Euteleostomi</taxon>
        <taxon>Amphibia</taxon>
        <taxon>Batrachia</taxon>
        <taxon>Anura</taxon>
        <taxon>Pipoidea</taxon>
        <taxon>Pipidae</taxon>
        <taxon>Xenopodinae</taxon>
        <taxon>Xenopus</taxon>
        <taxon>Xenopus</taxon>
    </lineage>
</organism>
<evidence type="ECO:0000313" key="3">
    <source>
        <dbReference type="Proteomes" id="UP000694892"/>
    </source>
</evidence>
<evidence type="ECO:0000313" key="2">
    <source>
        <dbReference type="EMBL" id="OCT78075.1"/>
    </source>
</evidence>
<dbReference type="Proteomes" id="UP000694892">
    <property type="component" value="Chromosome 5S"/>
</dbReference>
<proteinExistence type="predicted"/>